<dbReference type="PROSITE" id="PS51257">
    <property type="entry name" value="PROKAR_LIPOPROTEIN"/>
    <property type="match status" value="1"/>
</dbReference>
<dbReference type="AlphaFoldDB" id="A0A8E6B6N9"/>
<dbReference type="Proteomes" id="UP000676194">
    <property type="component" value="Chromosome"/>
</dbReference>
<keyword evidence="1" id="KW-0812">Transmembrane</keyword>
<evidence type="ECO:0000313" key="3">
    <source>
        <dbReference type="Proteomes" id="UP000676194"/>
    </source>
</evidence>
<proteinExistence type="predicted"/>
<protein>
    <submittedName>
        <fullName evidence="2">Uncharacterized protein</fullName>
    </submittedName>
</protein>
<reference evidence="2" key="1">
    <citation type="submission" date="2021-05" db="EMBL/GenBank/DDBJ databases">
        <title>Complete genome sequence of the cellulolytic planctomycete Telmatocola sphagniphila SP2T and characterization of the first cellulase from planctomycetes.</title>
        <authorList>
            <person name="Rakitin A.L."/>
            <person name="Beletsky A.V."/>
            <person name="Naumoff D.G."/>
            <person name="Kulichevskaya I.S."/>
            <person name="Mardanov A.V."/>
            <person name="Ravin N.V."/>
            <person name="Dedysh S.N."/>
        </authorList>
    </citation>
    <scope>NUCLEOTIDE SEQUENCE</scope>
    <source>
        <strain evidence="2">SP2T</strain>
    </source>
</reference>
<sequence length="125" mass="14100">MVRSDPNTRVGIDPKSWIARWGFPGTILVLFSYACLAAIADMRQIASTFLAQAKEDRAADRAMIFQLASTVEQNTRATDRMAHSMSTMTMIIDRLDRKHSVEMIWPQGMEFTAPEKLPMPHEKGS</sequence>
<name>A0A8E6B6N9_9BACT</name>
<keyword evidence="1" id="KW-1133">Transmembrane helix</keyword>
<evidence type="ECO:0000313" key="2">
    <source>
        <dbReference type="EMBL" id="QVL32357.1"/>
    </source>
</evidence>
<gene>
    <name evidence="2" type="ORF">KIH39_00105</name>
</gene>
<organism evidence="2 3">
    <name type="scientific">Telmatocola sphagniphila</name>
    <dbReference type="NCBI Taxonomy" id="1123043"/>
    <lineage>
        <taxon>Bacteria</taxon>
        <taxon>Pseudomonadati</taxon>
        <taxon>Planctomycetota</taxon>
        <taxon>Planctomycetia</taxon>
        <taxon>Gemmatales</taxon>
        <taxon>Gemmataceae</taxon>
    </lineage>
</organism>
<evidence type="ECO:0000256" key="1">
    <source>
        <dbReference type="SAM" id="Phobius"/>
    </source>
</evidence>
<dbReference type="EMBL" id="CP074694">
    <property type="protein sequence ID" value="QVL32357.1"/>
    <property type="molecule type" value="Genomic_DNA"/>
</dbReference>
<dbReference type="RefSeq" id="WP_213497233.1">
    <property type="nucleotide sequence ID" value="NZ_CP074694.1"/>
</dbReference>
<keyword evidence="3" id="KW-1185">Reference proteome</keyword>
<feature type="transmembrane region" description="Helical" evidence="1">
    <location>
        <begin position="20"/>
        <end position="40"/>
    </location>
</feature>
<accession>A0A8E6B6N9</accession>
<keyword evidence="1" id="KW-0472">Membrane</keyword>
<dbReference type="KEGG" id="tsph:KIH39_00105"/>